<organism evidence="3 4">
    <name type="scientific">Aplysia californica</name>
    <name type="common">California sea hare</name>
    <dbReference type="NCBI Taxonomy" id="6500"/>
    <lineage>
        <taxon>Eukaryota</taxon>
        <taxon>Metazoa</taxon>
        <taxon>Spiralia</taxon>
        <taxon>Lophotrochozoa</taxon>
        <taxon>Mollusca</taxon>
        <taxon>Gastropoda</taxon>
        <taxon>Heterobranchia</taxon>
        <taxon>Euthyneura</taxon>
        <taxon>Tectipleura</taxon>
        <taxon>Aplysiida</taxon>
        <taxon>Aplysioidea</taxon>
        <taxon>Aplysiidae</taxon>
        <taxon>Aplysia</taxon>
    </lineage>
</organism>
<feature type="compositionally biased region" description="Polar residues" evidence="1">
    <location>
        <begin position="208"/>
        <end position="223"/>
    </location>
</feature>
<reference evidence="4" key="1">
    <citation type="submission" date="2025-08" db="UniProtKB">
        <authorList>
            <consortium name="RefSeq"/>
        </authorList>
    </citation>
    <scope>IDENTIFICATION</scope>
</reference>
<feature type="compositionally biased region" description="Polar residues" evidence="1">
    <location>
        <begin position="798"/>
        <end position="816"/>
    </location>
</feature>
<feature type="transmembrane region" description="Helical" evidence="2">
    <location>
        <begin position="995"/>
        <end position="1015"/>
    </location>
</feature>
<keyword evidence="3" id="KW-1185">Reference proteome</keyword>
<proteinExistence type="predicted"/>
<feature type="region of interest" description="Disordered" evidence="1">
    <location>
        <begin position="794"/>
        <end position="820"/>
    </location>
</feature>
<dbReference type="Proteomes" id="UP000694888">
    <property type="component" value="Unplaced"/>
</dbReference>
<feature type="compositionally biased region" description="Basic and acidic residues" evidence="1">
    <location>
        <begin position="139"/>
        <end position="148"/>
    </location>
</feature>
<keyword evidence="2" id="KW-0812">Transmembrane</keyword>
<feature type="compositionally biased region" description="Low complexity" evidence="1">
    <location>
        <begin position="13"/>
        <end position="23"/>
    </location>
</feature>
<evidence type="ECO:0000256" key="1">
    <source>
        <dbReference type="SAM" id="MobiDB-lite"/>
    </source>
</evidence>
<accession>A0ABM0ZZ23</accession>
<evidence type="ECO:0000313" key="3">
    <source>
        <dbReference type="Proteomes" id="UP000694888"/>
    </source>
</evidence>
<feature type="compositionally biased region" description="Basic and acidic residues" evidence="1">
    <location>
        <begin position="706"/>
        <end position="725"/>
    </location>
</feature>
<keyword evidence="2" id="KW-1133">Transmembrane helix</keyword>
<keyword evidence="2" id="KW-0472">Membrane</keyword>
<feature type="compositionally biased region" description="Basic and acidic residues" evidence="1">
    <location>
        <begin position="446"/>
        <end position="462"/>
    </location>
</feature>
<feature type="region of interest" description="Disordered" evidence="1">
    <location>
        <begin position="1"/>
        <end position="229"/>
    </location>
</feature>
<feature type="compositionally biased region" description="Basic and acidic residues" evidence="1">
    <location>
        <begin position="690"/>
        <end position="699"/>
    </location>
</feature>
<feature type="region of interest" description="Disordered" evidence="1">
    <location>
        <begin position="372"/>
        <end position="645"/>
    </location>
</feature>
<feature type="compositionally biased region" description="Polar residues" evidence="1">
    <location>
        <begin position="522"/>
        <end position="532"/>
    </location>
</feature>
<feature type="compositionally biased region" description="Polar residues" evidence="1">
    <location>
        <begin position="552"/>
        <end position="561"/>
    </location>
</feature>
<gene>
    <name evidence="4" type="primary">LOC101858022</name>
</gene>
<feature type="region of interest" description="Disordered" evidence="1">
    <location>
        <begin position="683"/>
        <end position="736"/>
    </location>
</feature>
<feature type="compositionally biased region" description="Polar residues" evidence="1">
    <location>
        <begin position="66"/>
        <end position="83"/>
    </location>
</feature>
<evidence type="ECO:0000313" key="4">
    <source>
        <dbReference type="RefSeq" id="XP_012937472.1"/>
    </source>
</evidence>
<evidence type="ECO:0000256" key="2">
    <source>
        <dbReference type="SAM" id="Phobius"/>
    </source>
</evidence>
<sequence length="1022" mass="112665">MSVSTQGDKRVPAASKKAQKSASTPTSETKVTKEEGQRELVRRSVSVEAWGRAAASKVRLEAKNFVSKSSTSTVARNDTSQAKSAHHDTLQPSTSSKEHVAEECSAQLLGKEGNTYIPHDRRGNLSSLGHHSISGKLGTGDEQKKEGTPAKLSTNWDKSAQKEGSAATGTTAVSGPRGKVSPTKQILSFSKQHRSQCASKSPPKRFQKSTTLSSTRLPSQTAPRNVPVSRRGGYFPGPASPVSCFGSLGAKTPSTPERNGVFASSPRKNEELRGTKNYIGTRKQHNVPRAGKVNEISPRAHVSSSSVPTRCKGAFTTLGNETKGVGAERHEENVPAATLAAALSLLKPATPSISQGERSAKKRLGRFLRRCKKEATEPKSQMSGAIDGNAEKSKDVEITNSVEEDCNAQETTKKEDTGRSSKPFANPKTRNGDVKTIQSQMGGQKVPDKTKDGKEDRDRPVDKLIGGRNRVQDAEKNKRLSTVVKESDIKSDKRKTRSLPRNLNLKPGSPFSLHNNHKHSSDPQSKQRQTVTGKAAKKRSQSDNRHIMSPLKTGNSENSSTPSPPKRPQGKGKKPQLLWGKDKIPAHSGKTRKSRDDALSSPGSPGRVQTHLPHGSKTNKKPSPVRNKDSKVPKRPHQNDSIIFSRLSSVESNKLRLNTKKKLFREKGLGVVSDKKSKSYIYEKTEEELPDKSRDRSVYSDDTDSSDSRDEMRSDPASDADERFGGSDLAELSDTDRENAKRLDCHLFTNQAAETRTTRGLTHRKEQPQALISGRNVPLTWSRSASNVVVYPKKQKSNARSVRGRSTINNHQSSRYGISRGGNDALRDTIVLSPRSKAHRDDFQGTMRNDRLSVARLGDSADVEPTHVYSSVSVSHPILSRSNAARSYAHIHETSWPTVGPTQHLYEDLYFDYNMARRDIKGDSPSSNEKTSFDVEMEMKEVIIGMYNSQYQMAETVMKLKDDFNRIKDDVTSTILLPPFRKEVEACWEGTLLDYLLLLGVMVVQILVQLFFLNLKKKIVMF</sequence>
<feature type="compositionally biased region" description="Basic and acidic residues" evidence="1">
    <location>
        <begin position="30"/>
        <end position="42"/>
    </location>
</feature>
<dbReference type="GeneID" id="101858022"/>
<feature type="compositionally biased region" description="Polar residues" evidence="1">
    <location>
        <begin position="182"/>
        <end position="199"/>
    </location>
</feature>
<dbReference type="RefSeq" id="XP_012937472.1">
    <property type="nucleotide sequence ID" value="XM_013082018.2"/>
</dbReference>
<protein>
    <submittedName>
        <fullName evidence="4">Titin homolog</fullName>
    </submittedName>
</protein>
<name>A0ABM0ZZ23_APLCA</name>